<dbReference type="GO" id="GO:0051117">
    <property type="term" value="F:ATPase binding"/>
    <property type="evidence" value="ECO:0007669"/>
    <property type="project" value="TreeGrafter"/>
</dbReference>
<dbReference type="AlphaFoldDB" id="E3D120"/>
<feature type="transmembrane region" description="Helical" evidence="9">
    <location>
        <begin position="406"/>
        <end position="428"/>
    </location>
</feature>
<feature type="transmembrane region" description="Helical" evidence="9">
    <location>
        <begin position="577"/>
        <end position="598"/>
    </location>
</feature>
<evidence type="ECO:0000256" key="4">
    <source>
        <dbReference type="ARBA" id="ARBA00022692"/>
    </source>
</evidence>
<dbReference type="Proteomes" id="UP000005096">
    <property type="component" value="Chromosome"/>
</dbReference>
<comment type="subcellular location">
    <subcellularLocation>
        <location evidence="1">Membrane</location>
        <topology evidence="1">Multi-pass membrane protein</topology>
    </subcellularLocation>
</comment>
<keyword evidence="5 9" id="KW-1133">Transmembrane helix</keyword>
<comment type="similarity">
    <text evidence="2">Belongs to the V-ATPase 116 kDa subunit family.</text>
</comment>
<dbReference type="OrthoDB" id="9803814at2"/>
<sequence length="669" mass="73224">MALAEMGKYRLVVHASVAEAVFRALQGFGECEFLSPSAEEGKMACPGSPLHEVDESLGEARFVARFLDPLVENKPSAIDRVLGKTPAFSLADLEKQATSKDLTAVSGELRDLDRRLSELRTEGARLRALLSQMEPLCALPFPLELFNAGTGLLEAHLGRLAEENLFAFTQALRGHLQDRFDLFTPPPQDKDPVRTVAVLVFRSEAATFLKIAEEHDFARIDLPRELSGSPQQEVTVLSARLEEIRTEEAALLERAKEGADHRFQDALLLSDHWSILRSRLESLGETEATAATRLADFWMPVSREEDLRRTLRPFEEGVDLRRTELEEGDVPPTLLENPRWAAPYEPLTNMYGTPSYGGVDPTALMAPFFFLFFGMCFGDAGYGLVLSALFLYFLVRHQLTGNARKFFLVLAGGSISTVFVGALTGSWLGNTVDAFPFLRFLKPAKDALQILDPMNDPMTFLAISLALGFLQLIFGLLVGMADSLRRKDYMGAFADKGGWILFLVGLVFFGGTSSGILPSSLSGFSKVVAAAGALVLVATQGRGKPTLFGRLLSGVLSLYNVTAYLGDTLSYSRLLALGLSSAAIGMIVNLLCTLVVGVPYVGIPLAVLIFVGGHIFSIAVNILGAFIHSLRLQYVEFFSKFYEANGRPFAPFRCETQFVRLAEKADPLP</sequence>
<feature type="coiled-coil region" evidence="8">
    <location>
        <begin position="102"/>
        <end position="129"/>
    </location>
</feature>
<evidence type="ECO:0000256" key="8">
    <source>
        <dbReference type="SAM" id="Coils"/>
    </source>
</evidence>
<dbReference type="GO" id="GO:0016471">
    <property type="term" value="C:vacuolar proton-transporting V-type ATPase complex"/>
    <property type="evidence" value="ECO:0007669"/>
    <property type="project" value="TreeGrafter"/>
</dbReference>
<dbReference type="Pfam" id="PF01496">
    <property type="entry name" value="V_ATPase_I"/>
    <property type="match status" value="2"/>
</dbReference>
<dbReference type="eggNOG" id="COG1269">
    <property type="taxonomic scope" value="Bacteria"/>
</dbReference>
<dbReference type="GO" id="GO:0033179">
    <property type="term" value="C:proton-transporting V-type ATPase, V0 domain"/>
    <property type="evidence" value="ECO:0007669"/>
    <property type="project" value="InterPro"/>
</dbReference>
<dbReference type="EMBL" id="CM001022">
    <property type="protein sequence ID" value="EFQ23926.1"/>
    <property type="molecule type" value="Genomic_DNA"/>
</dbReference>
<dbReference type="GO" id="GO:0046961">
    <property type="term" value="F:proton-transporting ATPase activity, rotational mechanism"/>
    <property type="evidence" value="ECO:0007669"/>
    <property type="project" value="InterPro"/>
</dbReference>
<dbReference type="STRING" id="584708.Apau_1507"/>
<evidence type="ECO:0000256" key="6">
    <source>
        <dbReference type="ARBA" id="ARBA00023065"/>
    </source>
</evidence>
<dbReference type="GO" id="GO:0007035">
    <property type="term" value="P:vacuolar acidification"/>
    <property type="evidence" value="ECO:0007669"/>
    <property type="project" value="TreeGrafter"/>
</dbReference>
<dbReference type="PaxDb" id="584708-Apau_1507"/>
<keyword evidence="7 9" id="KW-0472">Membrane</keyword>
<proteinExistence type="inferred from homology"/>
<keyword evidence="11" id="KW-1185">Reference proteome</keyword>
<evidence type="ECO:0000256" key="5">
    <source>
        <dbReference type="ARBA" id="ARBA00022989"/>
    </source>
</evidence>
<evidence type="ECO:0000256" key="3">
    <source>
        <dbReference type="ARBA" id="ARBA00022448"/>
    </source>
</evidence>
<reference evidence="10 11" key="1">
    <citation type="journal article" date="2010" name="Stand. Genomic Sci.">
        <title>Non-contiguous finished genome sequence of Aminomonas paucivorans type strain (GLU-3).</title>
        <authorList>
            <person name="Pitluck S."/>
            <person name="Yasawong M."/>
            <person name="Held B."/>
            <person name="Lapidus A."/>
            <person name="Nolan M."/>
            <person name="Copeland A."/>
            <person name="Lucas S."/>
            <person name="Del Rio T.G."/>
            <person name="Tice H."/>
            <person name="Cheng J.F."/>
            <person name="Chertkov O."/>
            <person name="Goodwin L."/>
            <person name="Tapia R."/>
            <person name="Han C."/>
            <person name="Liolios K."/>
            <person name="Ivanova N."/>
            <person name="Mavromatis K."/>
            <person name="Ovchinnikova G."/>
            <person name="Pati A."/>
            <person name="Chen A."/>
            <person name="Palaniappan K."/>
            <person name="Land M."/>
            <person name="Hauser L."/>
            <person name="Chang Y.J."/>
            <person name="Jeffries C.D."/>
            <person name="Pukall R."/>
            <person name="Spring S."/>
            <person name="Rohde M."/>
            <person name="Sikorski J."/>
            <person name="Goker M."/>
            <person name="Woyke T."/>
            <person name="Bristow J."/>
            <person name="Eisen J.A."/>
            <person name="Markowitz V."/>
            <person name="Hugenholtz P."/>
            <person name="Kyrpides N.C."/>
            <person name="Klenk H.P."/>
        </authorList>
    </citation>
    <scope>NUCLEOTIDE SEQUENCE [LARGE SCALE GENOMIC DNA]</scope>
    <source>
        <strain evidence="10 11">DSM 12260</strain>
    </source>
</reference>
<evidence type="ECO:0000256" key="9">
    <source>
        <dbReference type="SAM" id="Phobius"/>
    </source>
</evidence>
<gene>
    <name evidence="10" type="ORF">Apau_1507</name>
</gene>
<dbReference type="PANTHER" id="PTHR11629:SF63">
    <property type="entry name" value="V-TYPE PROTON ATPASE SUBUNIT A"/>
    <property type="match status" value="1"/>
</dbReference>
<dbReference type="RefSeq" id="WP_006301131.1">
    <property type="nucleotide sequence ID" value="NZ_CM001022.1"/>
</dbReference>
<evidence type="ECO:0000256" key="1">
    <source>
        <dbReference type="ARBA" id="ARBA00004141"/>
    </source>
</evidence>
<organism evidence="10 11">
    <name type="scientific">Aminomonas paucivorans DSM 12260</name>
    <dbReference type="NCBI Taxonomy" id="584708"/>
    <lineage>
        <taxon>Bacteria</taxon>
        <taxon>Thermotogati</taxon>
        <taxon>Synergistota</taxon>
        <taxon>Synergistia</taxon>
        <taxon>Synergistales</taxon>
        <taxon>Synergistaceae</taxon>
        <taxon>Aminomonas</taxon>
    </lineage>
</organism>
<feature type="transmembrane region" description="Helical" evidence="9">
    <location>
        <begin position="458"/>
        <end position="478"/>
    </location>
</feature>
<dbReference type="HOGENOM" id="CLU_025558_1_0_0"/>
<evidence type="ECO:0000313" key="10">
    <source>
        <dbReference type="EMBL" id="EFQ23926.1"/>
    </source>
</evidence>
<feature type="transmembrane region" description="Helical" evidence="9">
    <location>
        <begin position="499"/>
        <end position="517"/>
    </location>
</feature>
<dbReference type="InterPro" id="IPR002490">
    <property type="entry name" value="V-ATPase_116kDa_su"/>
</dbReference>
<keyword evidence="4 9" id="KW-0812">Transmembrane</keyword>
<feature type="transmembrane region" description="Helical" evidence="9">
    <location>
        <begin position="605"/>
        <end position="627"/>
    </location>
</feature>
<name>E3D120_9BACT</name>
<evidence type="ECO:0000313" key="11">
    <source>
        <dbReference type="Proteomes" id="UP000005096"/>
    </source>
</evidence>
<keyword evidence="8" id="KW-0175">Coiled coil</keyword>
<feature type="transmembrane region" description="Helical" evidence="9">
    <location>
        <begin position="368"/>
        <end position="394"/>
    </location>
</feature>
<accession>E3D120</accession>
<evidence type="ECO:0000256" key="2">
    <source>
        <dbReference type="ARBA" id="ARBA00009904"/>
    </source>
</evidence>
<keyword evidence="3" id="KW-0813">Transport</keyword>
<dbReference type="PANTHER" id="PTHR11629">
    <property type="entry name" value="VACUOLAR PROTON ATPASES"/>
    <property type="match status" value="1"/>
</dbReference>
<keyword evidence="6" id="KW-0406">Ion transport</keyword>
<evidence type="ECO:0000256" key="7">
    <source>
        <dbReference type="ARBA" id="ARBA00023136"/>
    </source>
</evidence>
<protein>
    <submittedName>
        <fullName evidence="10">V-type ATPase 116 kDa subunit</fullName>
    </submittedName>
</protein>